<evidence type="ECO:0000313" key="2">
    <source>
        <dbReference type="Proteomes" id="UP001500367"/>
    </source>
</evidence>
<name>A0ABP7VT14_9FLAO</name>
<keyword evidence="2" id="KW-1185">Reference proteome</keyword>
<proteinExistence type="predicted"/>
<accession>A0ABP7VT14</accession>
<organism evidence="1 2">
    <name type="scientific">Flavobacterium cheonanense</name>
    <dbReference type="NCBI Taxonomy" id="706183"/>
    <lineage>
        <taxon>Bacteria</taxon>
        <taxon>Pseudomonadati</taxon>
        <taxon>Bacteroidota</taxon>
        <taxon>Flavobacteriia</taxon>
        <taxon>Flavobacteriales</taxon>
        <taxon>Flavobacteriaceae</taxon>
        <taxon>Flavobacterium</taxon>
    </lineage>
</organism>
<sequence length="79" mass="9209">MTLGLYINQIRDFCKTIIPQKVRFDSLDSFSHHTFFISPDEKSQLYLNNIIIDMHKSIGFDIKNTHAHMTVARGLDLKK</sequence>
<evidence type="ECO:0000313" key="1">
    <source>
        <dbReference type="EMBL" id="GAA4073802.1"/>
    </source>
</evidence>
<dbReference type="EMBL" id="BAABCT010000004">
    <property type="protein sequence ID" value="GAA4073802.1"/>
    <property type="molecule type" value="Genomic_DNA"/>
</dbReference>
<comment type="caution">
    <text evidence="1">The sequence shown here is derived from an EMBL/GenBank/DDBJ whole genome shotgun (WGS) entry which is preliminary data.</text>
</comment>
<reference evidence="2" key="1">
    <citation type="journal article" date="2019" name="Int. J. Syst. Evol. Microbiol.">
        <title>The Global Catalogue of Microorganisms (GCM) 10K type strain sequencing project: providing services to taxonomists for standard genome sequencing and annotation.</title>
        <authorList>
            <consortium name="The Broad Institute Genomics Platform"/>
            <consortium name="The Broad Institute Genome Sequencing Center for Infectious Disease"/>
            <person name="Wu L."/>
            <person name="Ma J."/>
        </authorList>
    </citation>
    <scope>NUCLEOTIDE SEQUENCE [LARGE SCALE GENOMIC DNA]</scope>
    <source>
        <strain evidence="2">JCM 17069</strain>
    </source>
</reference>
<protein>
    <submittedName>
        <fullName evidence="1">Uncharacterized protein</fullName>
    </submittedName>
</protein>
<dbReference type="Proteomes" id="UP001500367">
    <property type="component" value="Unassembled WGS sequence"/>
</dbReference>
<dbReference type="RefSeq" id="WP_344816495.1">
    <property type="nucleotide sequence ID" value="NZ_BAABCT010000004.1"/>
</dbReference>
<gene>
    <name evidence="1" type="ORF">GCM10022389_19250</name>
</gene>